<protein>
    <submittedName>
        <fullName evidence="10">DNA-binding response regulator</fullName>
    </submittedName>
</protein>
<evidence type="ECO:0000259" key="8">
    <source>
        <dbReference type="PROSITE" id="PS50110"/>
    </source>
</evidence>
<dbReference type="EMBL" id="LWDL01000001">
    <property type="protein sequence ID" value="OQW54709.1"/>
    <property type="molecule type" value="Genomic_DNA"/>
</dbReference>
<evidence type="ECO:0000313" key="11">
    <source>
        <dbReference type="Proteomes" id="UP000192872"/>
    </source>
</evidence>
<dbReference type="SMART" id="SM00448">
    <property type="entry name" value="REC"/>
    <property type="match status" value="1"/>
</dbReference>
<reference evidence="10 11" key="1">
    <citation type="journal article" date="2017" name="Water Res.">
        <title>Comammox in drinking water systems.</title>
        <authorList>
            <person name="Wang Y."/>
            <person name="Ma L."/>
            <person name="Mao Y."/>
            <person name="Jiang X."/>
            <person name="Xia Y."/>
            <person name="Yu K."/>
            <person name="Li B."/>
            <person name="Zhang T."/>
        </authorList>
    </citation>
    <scope>NUCLEOTIDE SEQUENCE [LARGE SCALE GENOMIC DNA]</scope>
    <source>
        <strain evidence="10">SG_bin8</strain>
    </source>
</reference>
<feature type="domain" description="Response regulatory" evidence="8">
    <location>
        <begin position="19"/>
        <end position="132"/>
    </location>
</feature>
<dbReference type="SUPFAM" id="SSF46894">
    <property type="entry name" value="C-terminal effector domain of the bipartite response regulators"/>
    <property type="match status" value="1"/>
</dbReference>
<dbReference type="InterPro" id="IPR011006">
    <property type="entry name" value="CheY-like_superfamily"/>
</dbReference>
<keyword evidence="4 7" id="KW-0238">DNA-binding</keyword>
<evidence type="ECO:0000313" key="10">
    <source>
        <dbReference type="EMBL" id="OQW54709.1"/>
    </source>
</evidence>
<evidence type="ECO:0000256" key="7">
    <source>
        <dbReference type="PROSITE-ProRule" id="PRU01091"/>
    </source>
</evidence>
<name>A0A1W9I4U8_9HYPH</name>
<dbReference type="InterPro" id="IPR036388">
    <property type="entry name" value="WH-like_DNA-bd_sf"/>
</dbReference>
<dbReference type="Gene3D" id="3.40.50.2300">
    <property type="match status" value="1"/>
</dbReference>
<keyword evidence="2" id="KW-0902">Two-component regulatory system</keyword>
<evidence type="ECO:0000256" key="6">
    <source>
        <dbReference type="PROSITE-ProRule" id="PRU00169"/>
    </source>
</evidence>
<feature type="domain" description="OmpR/PhoB-type" evidence="9">
    <location>
        <begin position="144"/>
        <end position="239"/>
    </location>
</feature>
<dbReference type="GO" id="GO:0000976">
    <property type="term" value="F:transcription cis-regulatory region binding"/>
    <property type="evidence" value="ECO:0007669"/>
    <property type="project" value="TreeGrafter"/>
</dbReference>
<dbReference type="STRING" id="1827387.A4S15_03695"/>
<dbReference type="InterPro" id="IPR001789">
    <property type="entry name" value="Sig_transdc_resp-reg_receiver"/>
</dbReference>
<dbReference type="Gene3D" id="6.10.250.690">
    <property type="match status" value="1"/>
</dbReference>
<feature type="modified residue" description="4-aspartylphosphate" evidence="6">
    <location>
        <position position="68"/>
    </location>
</feature>
<dbReference type="GO" id="GO:0006355">
    <property type="term" value="P:regulation of DNA-templated transcription"/>
    <property type="evidence" value="ECO:0007669"/>
    <property type="project" value="InterPro"/>
</dbReference>
<dbReference type="Pfam" id="PF00486">
    <property type="entry name" value="Trans_reg_C"/>
    <property type="match status" value="1"/>
</dbReference>
<keyword evidence="1 6" id="KW-0597">Phosphoprotein</keyword>
<dbReference type="SUPFAM" id="SSF52172">
    <property type="entry name" value="CheY-like"/>
    <property type="match status" value="1"/>
</dbReference>
<evidence type="ECO:0000256" key="5">
    <source>
        <dbReference type="ARBA" id="ARBA00023163"/>
    </source>
</evidence>
<dbReference type="Pfam" id="PF00072">
    <property type="entry name" value="Response_reg"/>
    <property type="match status" value="1"/>
</dbReference>
<keyword evidence="5" id="KW-0804">Transcription</keyword>
<feature type="DNA-binding region" description="OmpR/PhoB-type" evidence="7">
    <location>
        <begin position="144"/>
        <end position="239"/>
    </location>
</feature>
<comment type="caution">
    <text evidence="10">The sequence shown here is derived from an EMBL/GenBank/DDBJ whole genome shotgun (WGS) entry which is preliminary data.</text>
</comment>
<dbReference type="CDD" id="cd00383">
    <property type="entry name" value="trans_reg_C"/>
    <property type="match status" value="1"/>
</dbReference>
<dbReference type="Gene3D" id="1.10.10.10">
    <property type="entry name" value="Winged helix-like DNA-binding domain superfamily/Winged helix DNA-binding domain"/>
    <property type="match status" value="1"/>
</dbReference>
<dbReference type="PROSITE" id="PS51755">
    <property type="entry name" value="OMPR_PHOB"/>
    <property type="match status" value="1"/>
</dbReference>
<gene>
    <name evidence="10" type="ORF">A4S15_03695</name>
</gene>
<sequence length="240" mass="26797">MNEIAMAGLTEPPGEPQLHLLVVDDDRRIRSLLGRFLTGHGFRVSSAASAGEARKKLAGLVFDLLILDVMMPGETGFDFLRTLRENDTVPVLMLTARAESPERIEGLELGADDYLSKPFEPRELLLRINNILKRTAPPSVPDKAPVIRFGPFLFFVERGDLFRGDEPIRLTERERVLMGMLAEEPGVTVSRFDLAGSEGATSERAVDVQINRLRRKIERDPANPTYLQTVRGIGYRLVTT</sequence>
<organism evidence="10 11">
    <name type="scientific">Candidatus Raskinella chloraquaticus</name>
    <dbReference type="NCBI Taxonomy" id="1951219"/>
    <lineage>
        <taxon>Bacteria</taxon>
        <taxon>Pseudomonadati</taxon>
        <taxon>Pseudomonadota</taxon>
        <taxon>Alphaproteobacteria</taxon>
        <taxon>Hyphomicrobiales</taxon>
        <taxon>Phreatobacteraceae</taxon>
        <taxon>Candidatus Raskinella</taxon>
    </lineage>
</organism>
<dbReference type="InterPro" id="IPR016032">
    <property type="entry name" value="Sig_transdc_resp-reg_C-effctor"/>
</dbReference>
<evidence type="ECO:0000256" key="2">
    <source>
        <dbReference type="ARBA" id="ARBA00023012"/>
    </source>
</evidence>
<dbReference type="Proteomes" id="UP000192872">
    <property type="component" value="Unassembled WGS sequence"/>
</dbReference>
<dbReference type="GO" id="GO:0005829">
    <property type="term" value="C:cytosol"/>
    <property type="evidence" value="ECO:0007669"/>
    <property type="project" value="TreeGrafter"/>
</dbReference>
<dbReference type="PROSITE" id="PS50110">
    <property type="entry name" value="RESPONSE_REGULATORY"/>
    <property type="match status" value="1"/>
</dbReference>
<dbReference type="GO" id="GO:0000156">
    <property type="term" value="F:phosphorelay response regulator activity"/>
    <property type="evidence" value="ECO:0007669"/>
    <property type="project" value="TreeGrafter"/>
</dbReference>
<evidence type="ECO:0000259" key="9">
    <source>
        <dbReference type="PROSITE" id="PS51755"/>
    </source>
</evidence>
<evidence type="ECO:0000256" key="3">
    <source>
        <dbReference type="ARBA" id="ARBA00023015"/>
    </source>
</evidence>
<dbReference type="AlphaFoldDB" id="A0A1W9I4U8"/>
<dbReference type="PANTHER" id="PTHR48111:SF4">
    <property type="entry name" value="DNA-BINDING DUAL TRANSCRIPTIONAL REGULATOR OMPR"/>
    <property type="match status" value="1"/>
</dbReference>
<dbReference type="InterPro" id="IPR001867">
    <property type="entry name" value="OmpR/PhoB-type_DNA-bd"/>
</dbReference>
<dbReference type="PANTHER" id="PTHR48111">
    <property type="entry name" value="REGULATOR OF RPOS"/>
    <property type="match status" value="1"/>
</dbReference>
<dbReference type="RefSeq" id="WP_376801479.1">
    <property type="nucleotide sequence ID" value="NZ_DBNB01000012.1"/>
</dbReference>
<keyword evidence="3" id="KW-0805">Transcription regulation</keyword>
<evidence type="ECO:0000256" key="4">
    <source>
        <dbReference type="ARBA" id="ARBA00023125"/>
    </source>
</evidence>
<accession>A0A1W9I4U8</accession>
<proteinExistence type="predicted"/>
<dbReference type="GO" id="GO:0032993">
    <property type="term" value="C:protein-DNA complex"/>
    <property type="evidence" value="ECO:0007669"/>
    <property type="project" value="TreeGrafter"/>
</dbReference>
<evidence type="ECO:0000256" key="1">
    <source>
        <dbReference type="ARBA" id="ARBA00022553"/>
    </source>
</evidence>
<dbReference type="InterPro" id="IPR039420">
    <property type="entry name" value="WalR-like"/>
</dbReference>
<dbReference type="SMART" id="SM00862">
    <property type="entry name" value="Trans_reg_C"/>
    <property type="match status" value="1"/>
</dbReference>